<reference evidence="13" key="1">
    <citation type="submission" date="2025-08" db="UniProtKB">
        <authorList>
            <consortium name="RefSeq"/>
        </authorList>
    </citation>
    <scope>IDENTIFICATION</scope>
    <source>
        <tissue evidence="13">Blood</tissue>
    </source>
</reference>
<keyword evidence="8" id="KW-0804">Transcription</keyword>
<dbReference type="InterPro" id="IPR007726">
    <property type="entry name" value="SS18_N"/>
</dbReference>
<keyword evidence="3" id="KW-0677">Repeat</keyword>
<feature type="compositionally biased region" description="Low complexity" evidence="10">
    <location>
        <begin position="224"/>
        <end position="234"/>
    </location>
</feature>
<dbReference type="GO" id="GO:0050775">
    <property type="term" value="P:positive regulation of dendrite morphogenesis"/>
    <property type="evidence" value="ECO:0007669"/>
    <property type="project" value="TreeGrafter"/>
</dbReference>
<dbReference type="GeneID" id="111186804"/>
<feature type="region of interest" description="Disordered" evidence="10">
    <location>
        <begin position="224"/>
        <end position="248"/>
    </location>
</feature>
<feature type="region of interest" description="Disordered" evidence="10">
    <location>
        <begin position="72"/>
        <end position="125"/>
    </location>
</feature>
<evidence type="ECO:0000256" key="10">
    <source>
        <dbReference type="SAM" id="MobiDB-lite"/>
    </source>
</evidence>
<gene>
    <name evidence="13" type="primary">SS18L1</name>
</gene>
<protein>
    <submittedName>
        <fullName evidence="13">Calcium-responsive transactivator isoform X1</fullName>
    </submittedName>
</protein>
<dbReference type="PANTHER" id="PTHR23107:SF21">
    <property type="entry name" value="CALCIUM-RESPONSIVE TRANSACTIVATOR"/>
    <property type="match status" value="1"/>
</dbReference>
<keyword evidence="9" id="KW-0539">Nucleus</keyword>
<evidence type="ECO:0000259" key="11">
    <source>
        <dbReference type="Pfam" id="PF05030"/>
    </source>
</evidence>
<feature type="region of interest" description="Disordered" evidence="10">
    <location>
        <begin position="332"/>
        <end position="353"/>
    </location>
</feature>
<dbReference type="FunCoup" id="A0A2Y9Q790">
    <property type="interactions" value="1619"/>
</dbReference>
<dbReference type="PANTHER" id="PTHR23107">
    <property type="entry name" value="SYNOVIAL SARCOMA ASSOCIATED SS18 PROTEIN"/>
    <property type="match status" value="1"/>
</dbReference>
<keyword evidence="5" id="KW-0156">Chromatin regulator</keyword>
<dbReference type="RefSeq" id="XP_022453436.1">
    <property type="nucleotide sequence ID" value="XM_022597728.2"/>
</dbReference>
<evidence type="ECO:0000313" key="13">
    <source>
        <dbReference type="RefSeq" id="XP_022453436.1"/>
    </source>
</evidence>
<dbReference type="GO" id="GO:0005654">
    <property type="term" value="C:nucleoplasm"/>
    <property type="evidence" value="ECO:0007669"/>
    <property type="project" value="UniProtKB-ARBA"/>
</dbReference>
<dbReference type="GO" id="GO:0003713">
    <property type="term" value="F:transcription coactivator activity"/>
    <property type="evidence" value="ECO:0007669"/>
    <property type="project" value="TreeGrafter"/>
</dbReference>
<organism evidence="12 13">
    <name type="scientific">Delphinapterus leucas</name>
    <name type="common">Beluga whale</name>
    <dbReference type="NCBI Taxonomy" id="9749"/>
    <lineage>
        <taxon>Eukaryota</taxon>
        <taxon>Metazoa</taxon>
        <taxon>Chordata</taxon>
        <taxon>Craniata</taxon>
        <taxon>Vertebrata</taxon>
        <taxon>Euteleostomi</taxon>
        <taxon>Mammalia</taxon>
        <taxon>Eutheria</taxon>
        <taxon>Laurasiatheria</taxon>
        <taxon>Artiodactyla</taxon>
        <taxon>Whippomorpha</taxon>
        <taxon>Cetacea</taxon>
        <taxon>Odontoceti</taxon>
        <taxon>Monodontidae</taxon>
        <taxon>Delphinapterus</taxon>
    </lineage>
</organism>
<evidence type="ECO:0000256" key="8">
    <source>
        <dbReference type="ARBA" id="ARBA00023163"/>
    </source>
</evidence>
<dbReference type="KEGG" id="dle:111186804"/>
<keyword evidence="4" id="KW-0106">Calcium</keyword>
<evidence type="ECO:0000256" key="1">
    <source>
        <dbReference type="ARBA" id="ARBA00004123"/>
    </source>
</evidence>
<feature type="domain" description="SS18 N-terminal" evidence="11">
    <location>
        <begin position="13"/>
        <end position="73"/>
    </location>
</feature>
<evidence type="ECO:0000256" key="7">
    <source>
        <dbReference type="ARBA" id="ARBA00023159"/>
    </source>
</evidence>
<evidence type="ECO:0000256" key="3">
    <source>
        <dbReference type="ARBA" id="ARBA00022737"/>
    </source>
</evidence>
<dbReference type="Proteomes" id="UP000248483">
    <property type="component" value="Unplaced"/>
</dbReference>
<name>A0A2Y9Q790_DELLE</name>
<evidence type="ECO:0000256" key="4">
    <source>
        <dbReference type="ARBA" id="ARBA00022837"/>
    </source>
</evidence>
<evidence type="ECO:0000256" key="6">
    <source>
        <dbReference type="ARBA" id="ARBA00023015"/>
    </source>
</evidence>
<evidence type="ECO:0000256" key="5">
    <source>
        <dbReference type="ARBA" id="ARBA00022853"/>
    </source>
</evidence>
<evidence type="ECO:0000256" key="2">
    <source>
        <dbReference type="ARBA" id="ARBA00007945"/>
    </source>
</evidence>
<feature type="region of interest" description="Disordered" evidence="10">
    <location>
        <begin position="262"/>
        <end position="281"/>
    </location>
</feature>
<dbReference type="InParanoid" id="A0A2Y9Q790"/>
<dbReference type="CTD" id="26039"/>
<evidence type="ECO:0000313" key="12">
    <source>
        <dbReference type="Proteomes" id="UP000248483"/>
    </source>
</evidence>
<dbReference type="GO" id="GO:0006325">
    <property type="term" value="P:chromatin organization"/>
    <property type="evidence" value="ECO:0007669"/>
    <property type="project" value="UniProtKB-KW"/>
</dbReference>
<dbReference type="STRING" id="9749.A0A2Y9Q790"/>
<keyword evidence="6" id="KW-0805">Transcription regulation</keyword>
<accession>A0A2Y9Q790</accession>
<feature type="compositionally biased region" description="Gly residues" evidence="10">
    <location>
        <begin position="86"/>
        <end position="97"/>
    </location>
</feature>
<dbReference type="AlphaFoldDB" id="A0A2Y9Q790"/>
<sequence>MSVAFASARPRGKGEVTQQTIQKMLDENHHLIQCILDYQSKGKTAECTQYQQILHRNLVYLATIADSNQNMQSLLPAPPTQSLALGPGGLSQSGSGQGLHSQGSLSDAIGAGLPPSSLMQAQIGNGPNHVTLQQTAQSTLPTTSMSMSGSGHGSGPGYSHSGPASQSIPLQGQGAISSYVSRANINMQSNPVSMMHQQAASSHYSAAQGGSQHYQGQSMAMMGQSGQAGSMMGQRPMAPYRPSQQGSSQQYLGQEEYYGGEQYGHGQAASEPMSQQYYPDGHGDYAYQPASYTEQSYDRSFEESTQHYYEGELSIQVHLLLGFGSRSREGFSGKRKGAVRHENMQTDPKTLKPWRKPAKSLMNFSDAFLTKTVNLGLHWSLTPPRPSAVPSAIVAGTGHGCEEGAAVKVFP</sequence>
<comment type="subcellular location">
    <subcellularLocation>
        <location evidence="1">Nucleus</location>
    </subcellularLocation>
</comment>
<proteinExistence type="inferred from homology"/>
<comment type="similarity">
    <text evidence="2">Belongs to the SS18 family.</text>
</comment>
<keyword evidence="12" id="KW-1185">Reference proteome</keyword>
<evidence type="ECO:0000256" key="9">
    <source>
        <dbReference type="ARBA" id="ARBA00023242"/>
    </source>
</evidence>
<dbReference type="Pfam" id="PF05030">
    <property type="entry name" value="SSXT"/>
    <property type="match status" value="1"/>
</dbReference>
<keyword evidence="7" id="KW-0010">Activator</keyword>
<feature type="region of interest" description="Disordered" evidence="10">
    <location>
        <begin position="141"/>
        <end position="170"/>
    </location>
</feature>
<dbReference type="GO" id="GO:0045944">
    <property type="term" value="P:positive regulation of transcription by RNA polymerase II"/>
    <property type="evidence" value="ECO:0007669"/>
    <property type="project" value="TreeGrafter"/>
</dbReference>